<organism evidence="2">
    <name type="scientific">Mycobacterium xenopi 4042</name>
    <dbReference type="NCBI Taxonomy" id="1299334"/>
    <lineage>
        <taxon>Bacteria</taxon>
        <taxon>Bacillati</taxon>
        <taxon>Actinomycetota</taxon>
        <taxon>Actinomycetes</taxon>
        <taxon>Mycobacteriales</taxon>
        <taxon>Mycobacteriaceae</taxon>
        <taxon>Mycobacterium</taxon>
    </lineage>
</organism>
<dbReference type="AlphaFoldDB" id="X7Z9F9"/>
<feature type="region of interest" description="Disordered" evidence="1">
    <location>
        <begin position="1"/>
        <end position="23"/>
    </location>
</feature>
<accession>X7Z9F9</accession>
<dbReference type="EMBL" id="JAOB01000080">
    <property type="protein sequence ID" value="EUA16147.1"/>
    <property type="molecule type" value="Genomic_DNA"/>
</dbReference>
<reference evidence="2" key="1">
    <citation type="submission" date="2014-01" db="EMBL/GenBank/DDBJ databases">
        <authorList>
            <person name="Brown-Elliot B."/>
            <person name="Wallace R."/>
            <person name="Lenaerts A."/>
            <person name="Ordway D."/>
            <person name="DeGroote M.A."/>
            <person name="Parker T."/>
            <person name="Sizemore C."/>
            <person name="Tallon L.J."/>
            <person name="Sadzewicz L.K."/>
            <person name="Sengamalay N."/>
            <person name="Fraser C.M."/>
            <person name="Hine E."/>
            <person name="Shefchek K.A."/>
            <person name="Das S.P."/>
            <person name="Tettelin H."/>
        </authorList>
    </citation>
    <scope>NUCLEOTIDE SEQUENCE [LARGE SCALE GENOMIC DNA]</scope>
    <source>
        <strain evidence="2">4042</strain>
    </source>
</reference>
<comment type="caution">
    <text evidence="2">The sequence shown here is derived from an EMBL/GenBank/DDBJ whole genome shotgun (WGS) entry which is preliminary data.</text>
</comment>
<gene>
    <name evidence="2" type="ORF">I553_1122</name>
</gene>
<proteinExistence type="predicted"/>
<name>X7Z9F9_MYCXE</name>
<evidence type="ECO:0000256" key="1">
    <source>
        <dbReference type="SAM" id="MobiDB-lite"/>
    </source>
</evidence>
<evidence type="ECO:0000313" key="2">
    <source>
        <dbReference type="EMBL" id="EUA16147.1"/>
    </source>
</evidence>
<sequence>MRLARRRGLVAGSPPPLGHQQSRCRPTELVLHVVVRNPNTGSRVDDARQLVLNKPREFTCR</sequence>
<protein>
    <submittedName>
        <fullName evidence="2">Uncharacterized protein</fullName>
    </submittedName>
</protein>